<sequence length="197" mass="21898">MKRRLILGVSVIIILLCVYLYKVGYVNIWINGMGAIFHNTEHYTDVDSEMISETFRFKIDLMNLETNEGIEVFNDGVHTINVNKVGHNGSVSSGGYYISFAASGIYSIEGASLISAIESKNVGYNISTTNLISRLKANYKGIEYDCSLQGIGGLGDSFSFYIFPSSAYDNGDITLNETGVVELELINLYKNVWRRID</sequence>
<proteinExistence type="predicted"/>
<dbReference type="EMBL" id="SMAL01000019">
    <property type="protein sequence ID" value="TCT11618.1"/>
    <property type="molecule type" value="Genomic_DNA"/>
</dbReference>
<keyword evidence="2" id="KW-1185">Reference proteome</keyword>
<accession>A0A4V2UZJ6</accession>
<evidence type="ECO:0000313" key="1">
    <source>
        <dbReference type="EMBL" id="TCT11618.1"/>
    </source>
</evidence>
<dbReference type="AlphaFoldDB" id="A0A4V2UZJ6"/>
<gene>
    <name evidence="1" type="ORF">EDC18_1196</name>
</gene>
<reference evidence="1 2" key="1">
    <citation type="submission" date="2019-03" db="EMBL/GenBank/DDBJ databases">
        <title>Genomic Encyclopedia of Type Strains, Phase IV (KMG-IV): sequencing the most valuable type-strain genomes for metagenomic binning, comparative biology and taxonomic classification.</title>
        <authorList>
            <person name="Goeker M."/>
        </authorList>
    </citation>
    <scope>NUCLEOTIDE SEQUENCE [LARGE SCALE GENOMIC DNA]</scope>
    <source>
        <strain evidence="1 2">DSM 24629</strain>
    </source>
</reference>
<dbReference type="OrthoDB" id="2589718at2"/>
<comment type="caution">
    <text evidence="1">The sequence shown here is derived from an EMBL/GenBank/DDBJ whole genome shotgun (WGS) entry which is preliminary data.</text>
</comment>
<protein>
    <submittedName>
        <fullName evidence="1">Uncharacterized protein</fullName>
    </submittedName>
</protein>
<dbReference type="Proteomes" id="UP000294902">
    <property type="component" value="Unassembled WGS sequence"/>
</dbReference>
<evidence type="ECO:0000313" key="2">
    <source>
        <dbReference type="Proteomes" id="UP000294902"/>
    </source>
</evidence>
<organism evidence="1 2">
    <name type="scientific">Natranaerovirga pectinivora</name>
    <dbReference type="NCBI Taxonomy" id="682400"/>
    <lineage>
        <taxon>Bacteria</taxon>
        <taxon>Bacillati</taxon>
        <taxon>Bacillota</taxon>
        <taxon>Clostridia</taxon>
        <taxon>Lachnospirales</taxon>
        <taxon>Natranaerovirgaceae</taxon>
        <taxon>Natranaerovirga</taxon>
    </lineage>
</organism>
<dbReference type="RefSeq" id="WP_132254224.1">
    <property type="nucleotide sequence ID" value="NZ_SMAL01000019.1"/>
</dbReference>
<name>A0A4V2UZJ6_9FIRM</name>